<dbReference type="EMBL" id="BAFN01000001">
    <property type="protein sequence ID" value="GAN35210.1"/>
    <property type="molecule type" value="Genomic_DNA"/>
</dbReference>
<keyword evidence="1" id="KW-0418">Kinase</keyword>
<keyword evidence="1" id="KW-0723">Serine/threonine-protein kinase</keyword>
<dbReference type="GO" id="GO:0004674">
    <property type="term" value="F:protein serine/threonine kinase activity"/>
    <property type="evidence" value="ECO:0007669"/>
    <property type="project" value="UniProtKB-KW"/>
</dbReference>
<organism evidence="1 2">
    <name type="scientific">Candidatus Brocadia sinica JPN1</name>
    <dbReference type="NCBI Taxonomy" id="1197129"/>
    <lineage>
        <taxon>Bacteria</taxon>
        <taxon>Pseudomonadati</taxon>
        <taxon>Planctomycetota</taxon>
        <taxon>Candidatus Brocadiia</taxon>
        <taxon>Candidatus Brocadiales</taxon>
        <taxon>Candidatus Brocadiaceae</taxon>
        <taxon>Candidatus Brocadia</taxon>
    </lineage>
</organism>
<keyword evidence="1" id="KW-0808">Transferase</keyword>
<evidence type="ECO:0000313" key="2">
    <source>
        <dbReference type="Proteomes" id="UP000032309"/>
    </source>
</evidence>
<keyword evidence="2" id="KW-1185">Reference proteome</keyword>
<protein>
    <submittedName>
        <fullName evidence="1">Serine/threonine protein kinase</fullName>
    </submittedName>
</protein>
<gene>
    <name evidence="1" type="ORF">BROSI_A3759</name>
</gene>
<proteinExistence type="predicted"/>
<name>A0ABQ0K2B4_9BACT</name>
<comment type="caution">
    <text evidence="1">The sequence shown here is derived from an EMBL/GenBank/DDBJ whole genome shotgun (WGS) entry which is preliminary data.</text>
</comment>
<accession>A0ABQ0K2B4</accession>
<sequence>MNEAELMQYRSPVGGGAIVKYMSKMRITPVARSFYPYHTIRNSPMDVHAAPVHV</sequence>
<reference evidence="2" key="1">
    <citation type="journal article" date="2015" name="Genome Announc.">
        <title>Draft Genome Sequence of an Anaerobic Ammonium-Oxidizing Bacterium, "Candidatus Brocadia sinica".</title>
        <authorList>
            <person name="Oshiki M."/>
            <person name="Shinyako-Hata K."/>
            <person name="Satoh H."/>
            <person name="Okabe S."/>
        </authorList>
    </citation>
    <scope>NUCLEOTIDE SEQUENCE [LARGE SCALE GENOMIC DNA]</scope>
    <source>
        <strain evidence="2">JPN1</strain>
    </source>
</reference>
<evidence type="ECO:0000313" key="1">
    <source>
        <dbReference type="EMBL" id="GAN35210.1"/>
    </source>
</evidence>
<dbReference type="Proteomes" id="UP000032309">
    <property type="component" value="Unassembled WGS sequence"/>
</dbReference>